<accession>G0R237</accession>
<organism evidence="2 3">
    <name type="scientific">Ichthyophthirius multifiliis</name>
    <name type="common">White spot disease agent</name>
    <name type="synonym">Ich</name>
    <dbReference type="NCBI Taxonomy" id="5932"/>
    <lineage>
        <taxon>Eukaryota</taxon>
        <taxon>Sar</taxon>
        <taxon>Alveolata</taxon>
        <taxon>Ciliophora</taxon>
        <taxon>Intramacronucleata</taxon>
        <taxon>Oligohymenophorea</taxon>
        <taxon>Hymenostomatida</taxon>
        <taxon>Ophryoglenina</taxon>
        <taxon>Ichthyophthirius</taxon>
    </lineage>
</organism>
<keyword evidence="3" id="KW-1185">Reference proteome</keyword>
<feature type="compositionally biased region" description="Basic residues" evidence="1">
    <location>
        <begin position="58"/>
        <end position="78"/>
    </location>
</feature>
<proteinExistence type="predicted"/>
<feature type="region of interest" description="Disordered" evidence="1">
    <location>
        <begin position="54"/>
        <end position="78"/>
    </location>
</feature>
<dbReference type="RefSeq" id="XP_004029701.1">
    <property type="nucleotide sequence ID" value="XM_004029653.1"/>
</dbReference>
<sequence length="78" mass="9332">MDQQKGDLGGFFESLLRKQSVKDLELEGKRVLLKVTLKIKDTIEALESKRKHENRILKEKKKKNCEKQKKKRLYRKSF</sequence>
<dbReference type="Proteomes" id="UP000008983">
    <property type="component" value="Unassembled WGS sequence"/>
</dbReference>
<evidence type="ECO:0000313" key="2">
    <source>
        <dbReference type="EMBL" id="EGR28465.1"/>
    </source>
</evidence>
<dbReference type="GeneID" id="14904544"/>
<dbReference type="InParanoid" id="G0R237"/>
<evidence type="ECO:0000256" key="1">
    <source>
        <dbReference type="SAM" id="MobiDB-lite"/>
    </source>
</evidence>
<reference evidence="2 3" key="1">
    <citation type="submission" date="2011-07" db="EMBL/GenBank/DDBJ databases">
        <authorList>
            <person name="Coyne R."/>
            <person name="Brami D."/>
            <person name="Johnson J."/>
            <person name="Hostetler J."/>
            <person name="Hannick L."/>
            <person name="Clark T."/>
            <person name="Cassidy-Hanley D."/>
            <person name="Inman J."/>
        </authorList>
    </citation>
    <scope>NUCLEOTIDE SEQUENCE [LARGE SCALE GENOMIC DNA]</scope>
    <source>
        <strain evidence="2 3">G5</strain>
    </source>
</reference>
<evidence type="ECO:0000313" key="3">
    <source>
        <dbReference type="Proteomes" id="UP000008983"/>
    </source>
</evidence>
<protein>
    <submittedName>
        <fullName evidence="2">Uncharacterized protein</fullName>
    </submittedName>
</protein>
<name>G0R237_ICHMU</name>
<dbReference type="AlphaFoldDB" id="G0R237"/>
<gene>
    <name evidence="2" type="ORF">IMG5_174730</name>
</gene>
<dbReference type="EMBL" id="GL984240">
    <property type="protein sequence ID" value="EGR28465.1"/>
    <property type="molecule type" value="Genomic_DNA"/>
</dbReference>